<keyword evidence="4" id="KW-1185">Reference proteome</keyword>
<feature type="chain" id="PRO_5046079635" evidence="2">
    <location>
        <begin position="23"/>
        <end position="75"/>
    </location>
</feature>
<gene>
    <name evidence="3" type="ORF">PF327_02335</name>
</gene>
<evidence type="ECO:0000256" key="2">
    <source>
        <dbReference type="SAM" id="SignalP"/>
    </source>
</evidence>
<dbReference type="EMBL" id="JAQIBC010000001">
    <property type="protein sequence ID" value="MDM5263026.1"/>
    <property type="molecule type" value="Genomic_DNA"/>
</dbReference>
<dbReference type="RefSeq" id="WP_008244490.1">
    <property type="nucleotide sequence ID" value="NZ_JAQIBC010000001.1"/>
</dbReference>
<feature type="region of interest" description="Disordered" evidence="1">
    <location>
        <begin position="36"/>
        <end position="75"/>
    </location>
</feature>
<evidence type="ECO:0000313" key="4">
    <source>
        <dbReference type="Proteomes" id="UP001169066"/>
    </source>
</evidence>
<protein>
    <submittedName>
        <fullName evidence="3">Uncharacterized protein</fullName>
    </submittedName>
</protein>
<accession>A0ABT7QPM3</accession>
<feature type="signal peptide" evidence="2">
    <location>
        <begin position="1"/>
        <end position="22"/>
    </location>
</feature>
<reference evidence="3" key="1">
    <citation type="submission" date="2023-01" db="EMBL/GenBank/DDBJ databases">
        <title>Sulfurovum sp. XTW-4 genome assembly.</title>
        <authorList>
            <person name="Wang J."/>
        </authorList>
    </citation>
    <scope>NUCLEOTIDE SEQUENCE</scope>
    <source>
        <strain evidence="3">XTW-4</strain>
    </source>
</reference>
<proteinExistence type="predicted"/>
<sequence length="75" mass="8389">MSKVFSNILFSLFLLLQNSAIADENETNGTQTEVIQEKQKVQEPKKELSEAQKEAIAAEEAELREAGMEPEPLPE</sequence>
<organism evidence="3 4">
    <name type="scientific">Sulfurovum xiamenensis</name>
    <dbReference type="NCBI Taxonomy" id="3019066"/>
    <lineage>
        <taxon>Bacteria</taxon>
        <taxon>Pseudomonadati</taxon>
        <taxon>Campylobacterota</taxon>
        <taxon>Epsilonproteobacteria</taxon>
        <taxon>Campylobacterales</taxon>
        <taxon>Sulfurovaceae</taxon>
        <taxon>Sulfurovum</taxon>
    </lineage>
</organism>
<keyword evidence="2" id="KW-0732">Signal</keyword>
<name>A0ABT7QPM3_9BACT</name>
<evidence type="ECO:0000313" key="3">
    <source>
        <dbReference type="EMBL" id="MDM5263026.1"/>
    </source>
</evidence>
<feature type="compositionally biased region" description="Basic and acidic residues" evidence="1">
    <location>
        <begin position="36"/>
        <end position="53"/>
    </location>
</feature>
<evidence type="ECO:0000256" key="1">
    <source>
        <dbReference type="SAM" id="MobiDB-lite"/>
    </source>
</evidence>
<dbReference type="Proteomes" id="UP001169066">
    <property type="component" value="Unassembled WGS sequence"/>
</dbReference>
<comment type="caution">
    <text evidence="3">The sequence shown here is derived from an EMBL/GenBank/DDBJ whole genome shotgun (WGS) entry which is preliminary data.</text>
</comment>